<keyword evidence="1" id="KW-1133">Transmembrane helix</keyword>
<evidence type="ECO:0000313" key="2">
    <source>
        <dbReference type="EMBL" id="EEZ92730.1"/>
    </source>
</evidence>
<evidence type="ECO:0008006" key="4">
    <source>
        <dbReference type="Google" id="ProtNLM"/>
    </source>
</evidence>
<dbReference type="AlphaFoldDB" id="D2EFZ0"/>
<gene>
    <name evidence="2" type="ORF">BJBARM4_0671</name>
</gene>
<reference evidence="2 3" key="1">
    <citation type="journal article" date="2010" name="Proc. Natl. Acad. Sci. U.S.A.">
        <title>Enigmatic, ultrasmall, uncultivated Archaea.</title>
        <authorList>
            <person name="Baker B.J."/>
            <person name="Comolli L.R."/>
            <person name="Dick G.J."/>
            <person name="Hauser L.J."/>
            <person name="Hyatt D."/>
            <person name="Dill B.D."/>
            <person name="Land M.L."/>
            <person name="Verberkmoes N.C."/>
            <person name="Hettich R.L."/>
            <person name="Banfield J.F."/>
        </authorList>
    </citation>
    <scope>NUCLEOTIDE SEQUENCE [LARGE SCALE GENOMIC DNA]</scope>
</reference>
<feature type="transmembrane region" description="Helical" evidence="1">
    <location>
        <begin position="12"/>
        <end position="34"/>
    </location>
</feature>
<organism evidence="2 3">
    <name type="scientific">Candidatus Parvarchaeum acidiphilum ARMAN-4</name>
    <dbReference type="NCBI Taxonomy" id="662760"/>
    <lineage>
        <taxon>Archaea</taxon>
        <taxon>Candidatus Parvarchaeota</taxon>
        <taxon>Candidatus Parvarchaeum</taxon>
    </lineage>
</organism>
<proteinExistence type="predicted"/>
<sequence>MMVYSFAVSSGSFNFLLLLPIIIGLIVILLAIFTKGKNENTQGIKNTFYITIAIGATVIIIGIILFIVLNVPYTVKIGTGYISVSGPSIAGGSINITSDKIESAYVGNIVNGNVTLSVRTDGTSIGNLNAGGFLLSNNAKAYVVSDNNTDVILKLKSGSYIILGNNNTALLASIISKSVYNIS</sequence>
<feature type="transmembrane region" description="Helical" evidence="1">
    <location>
        <begin position="46"/>
        <end position="69"/>
    </location>
</feature>
<keyword evidence="1" id="KW-0472">Membrane</keyword>
<accession>D2EFZ0</accession>
<evidence type="ECO:0000313" key="3">
    <source>
        <dbReference type="Proteomes" id="UP000009375"/>
    </source>
</evidence>
<name>D2EFZ0_PARA4</name>
<dbReference type="EMBL" id="GG730050">
    <property type="protein sequence ID" value="EEZ92730.1"/>
    <property type="molecule type" value="Genomic_DNA"/>
</dbReference>
<protein>
    <recommendedName>
        <fullName evidence="4">Bacterial Pleckstrin homology domain-containing protein</fullName>
    </recommendedName>
</protein>
<evidence type="ECO:0000256" key="1">
    <source>
        <dbReference type="SAM" id="Phobius"/>
    </source>
</evidence>
<keyword evidence="1" id="KW-0812">Transmembrane</keyword>
<dbReference type="Proteomes" id="UP000009375">
    <property type="component" value="Unassembled WGS sequence"/>
</dbReference>